<evidence type="ECO:0000313" key="12">
    <source>
        <dbReference type="EMBL" id="OAF55814.1"/>
    </source>
</evidence>
<dbReference type="OrthoDB" id="28127at2759"/>
<dbReference type="PROSITE" id="PS51044">
    <property type="entry name" value="ZF_SP_RING"/>
    <property type="match status" value="1"/>
</dbReference>
<feature type="region of interest" description="Disordered" evidence="9">
    <location>
        <begin position="371"/>
        <end position="400"/>
    </location>
</feature>
<name>A0A177A4E9_9PEZI</name>
<dbReference type="PROSITE" id="PS51466">
    <property type="entry name" value="PINIT"/>
    <property type="match status" value="1"/>
</dbReference>
<feature type="domain" description="SP-RING-type" evidence="10">
    <location>
        <begin position="288"/>
        <end position="373"/>
    </location>
</feature>
<evidence type="ECO:0000256" key="4">
    <source>
        <dbReference type="ARBA" id="ARBA00022723"/>
    </source>
</evidence>
<dbReference type="InterPro" id="IPR004181">
    <property type="entry name" value="Znf_MIZ"/>
</dbReference>
<comment type="similarity">
    <text evidence="2">Belongs to the PIAS family.</text>
</comment>
<dbReference type="GO" id="GO:0061665">
    <property type="term" value="F:SUMO ligase activity"/>
    <property type="evidence" value="ECO:0007669"/>
    <property type="project" value="TreeGrafter"/>
</dbReference>
<dbReference type="Gene3D" id="3.30.40.10">
    <property type="entry name" value="Zinc/RING finger domain, C3HC4 (zinc finger)"/>
    <property type="match status" value="1"/>
</dbReference>
<dbReference type="GO" id="GO:0016874">
    <property type="term" value="F:ligase activity"/>
    <property type="evidence" value="ECO:0007669"/>
    <property type="project" value="UniProtKB-KW"/>
</dbReference>
<dbReference type="Pfam" id="PF14324">
    <property type="entry name" value="PINIT"/>
    <property type="match status" value="1"/>
</dbReference>
<dbReference type="eggNOG" id="KOG2169">
    <property type="taxonomic scope" value="Eukaryota"/>
</dbReference>
<dbReference type="RefSeq" id="XP_024321113.1">
    <property type="nucleotide sequence ID" value="XM_024471443.1"/>
</dbReference>
<dbReference type="InterPro" id="IPR013083">
    <property type="entry name" value="Znf_RING/FYVE/PHD"/>
</dbReference>
<accession>A0A177A4E9</accession>
<dbReference type="AlphaFoldDB" id="A0A177A4E9"/>
<protein>
    <submittedName>
        <fullName evidence="12">SUMO ligase siz1</fullName>
    </submittedName>
</protein>
<comment type="pathway">
    <text evidence="1">Protein modification; protein sumoylation.</text>
</comment>
<dbReference type="Proteomes" id="UP000077154">
    <property type="component" value="Unassembled WGS sequence"/>
</dbReference>
<dbReference type="PANTHER" id="PTHR10782:SF4">
    <property type="entry name" value="TONALLI, ISOFORM E"/>
    <property type="match status" value="1"/>
</dbReference>
<dbReference type="GO" id="GO:0008270">
    <property type="term" value="F:zinc ion binding"/>
    <property type="evidence" value="ECO:0007669"/>
    <property type="project" value="UniProtKB-KW"/>
</dbReference>
<organism evidence="12">
    <name type="scientific">Pseudogymnoascus destructans</name>
    <dbReference type="NCBI Taxonomy" id="655981"/>
    <lineage>
        <taxon>Eukaryota</taxon>
        <taxon>Fungi</taxon>
        <taxon>Dikarya</taxon>
        <taxon>Ascomycota</taxon>
        <taxon>Pezizomycotina</taxon>
        <taxon>Leotiomycetes</taxon>
        <taxon>Thelebolales</taxon>
        <taxon>Thelebolaceae</taxon>
        <taxon>Pseudogymnoascus</taxon>
    </lineage>
</organism>
<sequence>MASMGGGNLDPVPLIRILKGPRMLNKYLTAICKSERIPCAGAVKAIMQQRIQENIEKYVAEGNVVKFNNIKSLLSNPEDALYPNGGYAPYSSSPAAPSPRPAPGIQAPRYMANGMGAQPVIDFKPSPFYTLQRQIGDLKTCPAMAAHRNNVEISAQAQNWPILGQIETDKSLRVMAFCLSDPGTMRQDISFPHQSEIKVNGGDVKANLRGLKNKPGSTRPVDLTPYLRLKPSQYPNKIEMTYALTTKTFYFMVYVVKTVPVEELRKRIENGKKLSKESVINEMVSKAADPDIVATSTVLSLKCPLSTLRMDLPCRSTACRHNQCFDATSYLQLQEQGPTWLCPICNNSATFETLAVDDYVRDIITNTPRSVDQVTIEPDGKWSTNTRTPSPSKGDQDFDIEGDDDIIEIKDSKFLSIRNHSTPGTSASTPPTSLYSREPSTAMSAPRPSNKRPASSVIDLTLSDEDEEPISRAPKRQSTAAFGTTQVPHYAMPGRS</sequence>
<keyword evidence="5 8" id="KW-0863">Zinc-finger</keyword>
<dbReference type="Gene3D" id="2.60.120.780">
    <property type="entry name" value="PINIT domain"/>
    <property type="match status" value="1"/>
</dbReference>
<evidence type="ECO:0000256" key="5">
    <source>
        <dbReference type="ARBA" id="ARBA00022771"/>
    </source>
</evidence>
<keyword evidence="4" id="KW-0479">Metal-binding</keyword>
<dbReference type="UniPathway" id="UPA00886"/>
<dbReference type="Pfam" id="PF02891">
    <property type="entry name" value="zf-MIZ"/>
    <property type="match status" value="1"/>
</dbReference>
<feature type="domain" description="PINIT" evidence="11">
    <location>
        <begin position="97"/>
        <end position="259"/>
    </location>
</feature>
<dbReference type="GeneID" id="36290923"/>
<keyword evidence="3" id="KW-0808">Transferase</keyword>
<evidence type="ECO:0000259" key="10">
    <source>
        <dbReference type="PROSITE" id="PS51044"/>
    </source>
</evidence>
<keyword evidence="7" id="KW-0862">Zinc</keyword>
<keyword evidence="6" id="KW-0833">Ubl conjugation pathway</keyword>
<gene>
    <name evidence="12" type="primary">SIZ1</name>
    <name evidence="12" type="ORF">VC83_07879</name>
</gene>
<feature type="compositionally biased region" description="Polar residues" evidence="9">
    <location>
        <begin position="434"/>
        <end position="443"/>
    </location>
</feature>
<evidence type="ECO:0000256" key="3">
    <source>
        <dbReference type="ARBA" id="ARBA00022679"/>
    </source>
</evidence>
<feature type="compositionally biased region" description="Polar residues" evidence="9">
    <location>
        <begin position="382"/>
        <end position="391"/>
    </location>
</feature>
<dbReference type="EMBL" id="KV441407">
    <property type="protein sequence ID" value="OAF55814.1"/>
    <property type="molecule type" value="Genomic_DNA"/>
</dbReference>
<feature type="compositionally biased region" description="Low complexity" evidence="9">
    <location>
        <begin position="421"/>
        <end position="433"/>
    </location>
</feature>
<evidence type="ECO:0000256" key="1">
    <source>
        <dbReference type="ARBA" id="ARBA00004718"/>
    </source>
</evidence>
<keyword evidence="12" id="KW-0436">Ligase</keyword>
<feature type="compositionally biased region" description="Polar residues" evidence="9">
    <location>
        <begin position="476"/>
        <end position="487"/>
    </location>
</feature>
<evidence type="ECO:0000256" key="8">
    <source>
        <dbReference type="PROSITE-ProRule" id="PRU00452"/>
    </source>
</evidence>
<dbReference type="GO" id="GO:0016925">
    <property type="term" value="P:protein sumoylation"/>
    <property type="evidence" value="ECO:0007669"/>
    <property type="project" value="UniProtKB-UniPathway"/>
</dbReference>
<evidence type="ECO:0000256" key="6">
    <source>
        <dbReference type="ARBA" id="ARBA00022786"/>
    </source>
</evidence>
<dbReference type="VEuPathDB" id="FungiDB:GMDG_05535"/>
<dbReference type="PANTHER" id="PTHR10782">
    <property type="entry name" value="ZINC FINGER MIZ DOMAIN-CONTAINING PROTEIN"/>
    <property type="match status" value="1"/>
</dbReference>
<feature type="region of interest" description="Disordered" evidence="9">
    <location>
        <begin position="415"/>
        <end position="496"/>
    </location>
</feature>
<proteinExistence type="inferred from homology"/>
<evidence type="ECO:0000259" key="11">
    <source>
        <dbReference type="PROSITE" id="PS51466"/>
    </source>
</evidence>
<dbReference type="InterPro" id="IPR038654">
    <property type="entry name" value="PINIT_sf"/>
</dbReference>
<dbReference type="InterPro" id="IPR023321">
    <property type="entry name" value="PINIT"/>
</dbReference>
<reference evidence="12" key="1">
    <citation type="submission" date="2016-03" db="EMBL/GenBank/DDBJ databases">
        <title>Updated assembly of Pseudogymnoascus destructans, the fungus causing white-nose syndrome of bats.</title>
        <authorList>
            <person name="Palmer J.M."/>
            <person name="Drees K.P."/>
            <person name="Foster J.T."/>
            <person name="Lindner D.L."/>
        </authorList>
    </citation>
    <scope>NUCLEOTIDE SEQUENCE [LARGE SCALE GENOMIC DNA]</scope>
    <source>
        <strain evidence="12">20631-21</strain>
    </source>
</reference>
<evidence type="ECO:0000256" key="9">
    <source>
        <dbReference type="SAM" id="MobiDB-lite"/>
    </source>
</evidence>
<evidence type="ECO:0000256" key="7">
    <source>
        <dbReference type="ARBA" id="ARBA00022833"/>
    </source>
</evidence>
<dbReference type="GO" id="GO:0000785">
    <property type="term" value="C:chromatin"/>
    <property type="evidence" value="ECO:0007669"/>
    <property type="project" value="TreeGrafter"/>
</dbReference>
<evidence type="ECO:0000256" key="2">
    <source>
        <dbReference type="ARBA" id="ARBA00005383"/>
    </source>
</evidence>